<dbReference type="AlphaFoldDB" id="A0AAD1AYQ3"/>
<keyword evidence="2 5" id="KW-0689">Ribosomal protein</keyword>
<reference evidence="6 7" key="1">
    <citation type="journal article" date="2014" name="ISME J.">
        <title>Swapping symbionts in spittlebugs: evolutionary replacement of a reduced genome symbiont.</title>
        <authorList>
            <person name="Koga R."/>
            <person name="Moran N.A."/>
        </authorList>
    </citation>
    <scope>NUCLEOTIDE SEQUENCE [LARGE SCALE GENOMIC DNA]</scope>
    <source>
        <strain evidence="6 7">PSPU</strain>
    </source>
</reference>
<evidence type="ECO:0000256" key="4">
    <source>
        <dbReference type="ARBA" id="ARBA00035178"/>
    </source>
</evidence>
<proteinExistence type="inferred from homology"/>
<accession>A0AAD1AYQ3</accession>
<dbReference type="InterPro" id="IPR011332">
    <property type="entry name" value="Ribosomal_zn-bd"/>
</dbReference>
<dbReference type="GO" id="GO:0003735">
    <property type="term" value="F:structural constituent of ribosome"/>
    <property type="evidence" value="ECO:0007669"/>
    <property type="project" value="InterPro"/>
</dbReference>
<name>A0AAD1AYQ3_9FLAO</name>
<organism evidence="6 7">
    <name type="scientific">Candidatus Karelsulcia muelleri PSPU</name>
    <dbReference type="NCBI Taxonomy" id="1189303"/>
    <lineage>
        <taxon>Bacteria</taxon>
        <taxon>Pseudomonadati</taxon>
        <taxon>Bacteroidota</taxon>
        <taxon>Flavobacteriia</taxon>
        <taxon>Flavobacteriales</taxon>
        <taxon>Candidatus Karelsulcia</taxon>
    </lineage>
</organism>
<evidence type="ECO:0000256" key="1">
    <source>
        <dbReference type="ARBA" id="ARBA00008560"/>
    </source>
</evidence>
<evidence type="ECO:0000313" key="6">
    <source>
        <dbReference type="EMBL" id="BAO66375.1"/>
    </source>
</evidence>
<dbReference type="Proteomes" id="UP000031659">
    <property type="component" value="Chromosome"/>
</dbReference>
<sequence length="71" mass="9004">MAHPKRRQSKSRKKKRRTHYYILNPRLGIDIETKQYHLYHRAHWYENKLFYRGKILIDKNKFFFKKKLINI</sequence>
<dbReference type="InterPro" id="IPR002677">
    <property type="entry name" value="Ribosomal_bL32"/>
</dbReference>
<dbReference type="NCBIfam" id="TIGR01031">
    <property type="entry name" value="rpmF_bact"/>
    <property type="match status" value="1"/>
</dbReference>
<dbReference type="PANTHER" id="PTHR35534">
    <property type="entry name" value="50S RIBOSOMAL PROTEIN L32"/>
    <property type="match status" value="1"/>
</dbReference>
<gene>
    <name evidence="5 6" type="primary">rpmF</name>
    <name evidence="6" type="ORF">SMPSPU_228</name>
</gene>
<dbReference type="RefSeq" id="WP_041094005.1">
    <property type="nucleotide sequence ID" value="NZ_AP013293.1"/>
</dbReference>
<dbReference type="EMBL" id="AP013293">
    <property type="protein sequence ID" value="BAO66375.1"/>
    <property type="molecule type" value="Genomic_DNA"/>
</dbReference>
<evidence type="ECO:0000313" key="7">
    <source>
        <dbReference type="Proteomes" id="UP000031659"/>
    </source>
</evidence>
<evidence type="ECO:0000256" key="2">
    <source>
        <dbReference type="ARBA" id="ARBA00022980"/>
    </source>
</evidence>
<evidence type="ECO:0000256" key="3">
    <source>
        <dbReference type="ARBA" id="ARBA00023274"/>
    </source>
</evidence>
<dbReference type="GO" id="GO:0015934">
    <property type="term" value="C:large ribosomal subunit"/>
    <property type="evidence" value="ECO:0007669"/>
    <property type="project" value="InterPro"/>
</dbReference>
<dbReference type="HAMAP" id="MF_00340">
    <property type="entry name" value="Ribosomal_bL32"/>
    <property type="match status" value="1"/>
</dbReference>
<dbReference type="PANTHER" id="PTHR35534:SF1">
    <property type="entry name" value="LARGE RIBOSOMAL SUBUNIT PROTEIN BL32"/>
    <property type="match status" value="1"/>
</dbReference>
<dbReference type="GO" id="GO:0006412">
    <property type="term" value="P:translation"/>
    <property type="evidence" value="ECO:0007669"/>
    <property type="project" value="UniProtKB-UniRule"/>
</dbReference>
<comment type="similarity">
    <text evidence="1 5">Belongs to the bacterial ribosomal protein bL32 family.</text>
</comment>
<dbReference type="KEGG" id="smup:SMPSPU_228"/>
<keyword evidence="3 5" id="KW-0687">Ribonucleoprotein</keyword>
<protein>
    <recommendedName>
        <fullName evidence="4 5">Large ribosomal subunit protein bL32</fullName>
    </recommendedName>
</protein>
<dbReference type="InterPro" id="IPR044957">
    <property type="entry name" value="Ribosomal_bL32_bact"/>
</dbReference>
<evidence type="ECO:0000256" key="5">
    <source>
        <dbReference type="HAMAP-Rule" id="MF_00340"/>
    </source>
</evidence>
<dbReference type="Pfam" id="PF01783">
    <property type="entry name" value="Ribosomal_L32p"/>
    <property type="match status" value="1"/>
</dbReference>
<dbReference type="SUPFAM" id="SSF57829">
    <property type="entry name" value="Zn-binding ribosomal proteins"/>
    <property type="match status" value="1"/>
</dbReference>